<dbReference type="InterPro" id="IPR000644">
    <property type="entry name" value="CBS_dom"/>
</dbReference>
<dbReference type="SMART" id="SM00116">
    <property type="entry name" value="CBS"/>
    <property type="match status" value="4"/>
</dbReference>
<keyword evidence="5 14" id="KW-0808">Transferase</keyword>
<evidence type="ECO:0000256" key="4">
    <source>
        <dbReference type="ARBA" id="ARBA00022676"/>
    </source>
</evidence>
<feature type="domain" description="CBS" evidence="13">
    <location>
        <begin position="731"/>
        <end position="788"/>
    </location>
</feature>
<comment type="subcellular location">
    <subcellularLocation>
        <location evidence="1 11">Endoplasmic reticulum membrane</location>
        <topology evidence="1 11">Multi-pass membrane protein</topology>
    </subcellularLocation>
</comment>
<comment type="pathway">
    <text evidence="2">Protein modification; protein glycosylation.</text>
</comment>
<evidence type="ECO:0000256" key="11">
    <source>
        <dbReference type="RuleBase" id="RU363075"/>
    </source>
</evidence>
<feature type="transmembrane region" description="Helical" evidence="11">
    <location>
        <begin position="330"/>
        <end position="349"/>
    </location>
</feature>
<keyword evidence="12" id="KW-0732">Signal</keyword>
<evidence type="ECO:0000256" key="8">
    <source>
        <dbReference type="ARBA" id="ARBA00022989"/>
    </source>
</evidence>
<feature type="chain" id="PRO_5040836734" description="Mannosyltransferase" evidence="12">
    <location>
        <begin position="25"/>
        <end position="904"/>
    </location>
</feature>
<dbReference type="EMBL" id="JANBTX010000132">
    <property type="protein sequence ID" value="KAJ2685852.1"/>
    <property type="molecule type" value="Genomic_DNA"/>
</dbReference>
<dbReference type="Pfam" id="PF00571">
    <property type="entry name" value="CBS"/>
    <property type="match status" value="3"/>
</dbReference>
<dbReference type="PROSITE" id="PS51371">
    <property type="entry name" value="CBS"/>
    <property type="match status" value="3"/>
</dbReference>
<feature type="transmembrane region" description="Helical" evidence="11">
    <location>
        <begin position="123"/>
        <end position="148"/>
    </location>
</feature>
<dbReference type="GO" id="GO:0005789">
    <property type="term" value="C:endoplasmic reticulum membrane"/>
    <property type="evidence" value="ECO:0007669"/>
    <property type="project" value="UniProtKB-SubCell"/>
</dbReference>
<feature type="transmembrane region" description="Helical" evidence="11">
    <location>
        <begin position="207"/>
        <end position="226"/>
    </location>
</feature>
<keyword evidence="7 11" id="KW-0256">Endoplasmic reticulum</keyword>
<dbReference type="OrthoDB" id="497541at2759"/>
<feature type="transmembrane region" description="Helical" evidence="11">
    <location>
        <begin position="306"/>
        <end position="324"/>
    </location>
</feature>
<dbReference type="EC" id="2.4.1.-" evidence="11"/>
<dbReference type="InterPro" id="IPR046342">
    <property type="entry name" value="CBS_dom_sf"/>
</dbReference>
<evidence type="ECO:0000259" key="13">
    <source>
        <dbReference type="PROSITE" id="PS51371"/>
    </source>
</evidence>
<sequence length="904" mass="99709">MKLEHVPSFSLAFGILCAVRMIGALKSPIMDCDEVFNYWEPLHFLHFGWGKQTWEYAPQFALRSYWYLELHRQVIRLLELCGSPTRLQVFYSVRLVLGMGCALCETVFVRAVARHVDRATSKYLLLGLVGMAGMFHAGGALLPSSFAMCVGMLGSAAAVGRPGARGRVAWTVGGFAVAAVWGWPYAAIVALPFAVEEAVERFGSLPRSLALGVGAVAVTAGLAMAVDSWYYGAWVLAGWNQIAYNVLGRGGDSTLYGTEPWYFYVKNGLLNANIVMVLAMAALPLWTVWLALRVAGRSGGRDHWRLLYRVLPFYVTLVVFSLQPHKEERFLTIVYPHMCFNAAVSLSLLRPLHTACPRLGYVVLCLAGLVGALRMAALVRYYGAPANVLLHLPHGSQRVVCMADDWYRFPSSFFLPDGHRLQFVASSFDGHLPGDFAPLSVGGSVRGSTAMARGDFNSANRWEPSHAVPANRTRQVCDYFVAVEYPGRNQMSDDGWRKVGCEPILDAEHTPLLARVVYLPPLVARHLPWKQQWGQMCVHPGLGAATHWLDTPAKNLVESQKVIQVNSTSTIEHACDVLIKHNIQSVPLYDPQTKTYVGMFDLHDLATYILLKRGDQDDSALQLQAAAARSSNSGLARDAIMMGKRSDSVSLLSDMSHMNPFYSVLPETTLAQVVAVFARGTHRVAVMEDDTVCGILSQTRVIRYFFEHCSETLSAKESRLLDTPLRQLGLVTNDVVKVKPQSPVLQALALLERWRISSLAIVDEEDRIVGNLSVADVKYLAKERKLASGTCMELVQAARFVQGMRDGRDRAAVFSVRPEATLRYALTKLIATGAHRVWVTEPRHTEERRGSVAVDMPPMPARRASVSSTSMQTVPIAPSHYAGSFNDMVCGVVSLTDVLRLLVD</sequence>
<reference evidence="14" key="1">
    <citation type="submission" date="2022-07" db="EMBL/GenBank/DDBJ databases">
        <title>Phylogenomic reconstructions and comparative analyses of Kickxellomycotina fungi.</title>
        <authorList>
            <person name="Reynolds N.K."/>
            <person name="Stajich J.E."/>
            <person name="Barry K."/>
            <person name="Grigoriev I.V."/>
            <person name="Crous P."/>
            <person name="Smith M.E."/>
        </authorList>
    </citation>
    <scope>NUCLEOTIDE SEQUENCE</scope>
    <source>
        <strain evidence="14">CBS 109367</strain>
    </source>
</reference>
<organism evidence="14 15">
    <name type="scientific">Coemansia spiralis</name>
    <dbReference type="NCBI Taxonomy" id="417178"/>
    <lineage>
        <taxon>Eukaryota</taxon>
        <taxon>Fungi</taxon>
        <taxon>Fungi incertae sedis</taxon>
        <taxon>Zoopagomycota</taxon>
        <taxon>Kickxellomycotina</taxon>
        <taxon>Kickxellomycetes</taxon>
        <taxon>Kickxellales</taxon>
        <taxon>Kickxellaceae</taxon>
        <taxon>Coemansia</taxon>
    </lineage>
</organism>
<dbReference type="SUPFAM" id="SSF54631">
    <property type="entry name" value="CBS-domain pair"/>
    <property type="match status" value="2"/>
</dbReference>
<evidence type="ECO:0000256" key="10">
    <source>
        <dbReference type="PROSITE-ProRule" id="PRU00703"/>
    </source>
</evidence>
<keyword evidence="8 11" id="KW-1133">Transmembrane helix</keyword>
<feature type="signal peptide" evidence="12">
    <location>
        <begin position="1"/>
        <end position="24"/>
    </location>
</feature>
<feature type="domain" description="CBS" evidence="13">
    <location>
        <begin position="558"/>
        <end position="619"/>
    </location>
</feature>
<proteinExistence type="inferred from homology"/>
<evidence type="ECO:0000313" key="15">
    <source>
        <dbReference type="Proteomes" id="UP001151516"/>
    </source>
</evidence>
<comment type="caution">
    <text evidence="14">The sequence shown here is derived from an EMBL/GenBank/DDBJ whole genome shotgun (WGS) entry which is preliminary data.</text>
</comment>
<evidence type="ECO:0000256" key="5">
    <source>
        <dbReference type="ARBA" id="ARBA00022679"/>
    </source>
</evidence>
<name>A0A9W8GGP4_9FUNG</name>
<feature type="domain" description="CBS" evidence="13">
    <location>
        <begin position="655"/>
        <end position="712"/>
    </location>
</feature>
<evidence type="ECO:0000256" key="6">
    <source>
        <dbReference type="ARBA" id="ARBA00022692"/>
    </source>
</evidence>
<comment type="similarity">
    <text evidence="3 11">Belongs to the glycosyltransferase 22 family.</text>
</comment>
<keyword evidence="6 11" id="KW-0812">Transmembrane</keyword>
<protein>
    <recommendedName>
        <fullName evidence="11">Mannosyltransferase</fullName>
        <ecNumber evidence="11">2.4.1.-</ecNumber>
    </recommendedName>
</protein>
<feature type="transmembrane region" description="Helical" evidence="11">
    <location>
        <begin position="361"/>
        <end position="383"/>
    </location>
</feature>
<keyword evidence="10" id="KW-0129">CBS domain</keyword>
<keyword evidence="15" id="KW-1185">Reference proteome</keyword>
<keyword evidence="9 11" id="KW-0472">Membrane</keyword>
<evidence type="ECO:0000256" key="9">
    <source>
        <dbReference type="ARBA" id="ARBA00023136"/>
    </source>
</evidence>
<dbReference type="Gene3D" id="3.10.580.10">
    <property type="entry name" value="CBS-domain"/>
    <property type="match status" value="2"/>
</dbReference>
<dbReference type="PANTHER" id="PTHR22760:SF2">
    <property type="entry name" value="ALPHA-1,2-MANNOSYLTRANSFERASE ALG9"/>
    <property type="match status" value="1"/>
</dbReference>
<evidence type="ECO:0000256" key="3">
    <source>
        <dbReference type="ARBA" id="ARBA00007063"/>
    </source>
</evidence>
<gene>
    <name evidence="14" type="primary">ALG9</name>
    <name evidence="14" type="ORF">IWW39_004015</name>
</gene>
<dbReference type="GO" id="GO:0006487">
    <property type="term" value="P:protein N-linked glycosylation"/>
    <property type="evidence" value="ECO:0007669"/>
    <property type="project" value="TreeGrafter"/>
</dbReference>
<dbReference type="Proteomes" id="UP001151516">
    <property type="component" value="Unassembled WGS sequence"/>
</dbReference>
<accession>A0A9W8GGP4</accession>
<feature type="transmembrane region" description="Helical" evidence="11">
    <location>
        <begin position="270"/>
        <end position="294"/>
    </location>
</feature>
<evidence type="ECO:0000313" key="14">
    <source>
        <dbReference type="EMBL" id="KAJ2685852.1"/>
    </source>
</evidence>
<evidence type="ECO:0000256" key="7">
    <source>
        <dbReference type="ARBA" id="ARBA00022824"/>
    </source>
</evidence>
<dbReference type="Pfam" id="PF03901">
    <property type="entry name" value="Glyco_transf_22"/>
    <property type="match status" value="1"/>
</dbReference>
<dbReference type="GO" id="GO:0000026">
    <property type="term" value="F:alpha-1,2-mannosyltransferase activity"/>
    <property type="evidence" value="ECO:0007669"/>
    <property type="project" value="TreeGrafter"/>
</dbReference>
<dbReference type="CDD" id="cd02205">
    <property type="entry name" value="CBS_pair_SF"/>
    <property type="match status" value="3"/>
</dbReference>
<keyword evidence="4 11" id="KW-0328">Glycosyltransferase</keyword>
<evidence type="ECO:0000256" key="2">
    <source>
        <dbReference type="ARBA" id="ARBA00004922"/>
    </source>
</evidence>
<feature type="transmembrane region" description="Helical" evidence="11">
    <location>
        <begin position="89"/>
        <end position="111"/>
    </location>
</feature>
<dbReference type="InterPro" id="IPR005599">
    <property type="entry name" value="GPI_mannosylTrfase"/>
</dbReference>
<evidence type="ECO:0000256" key="1">
    <source>
        <dbReference type="ARBA" id="ARBA00004477"/>
    </source>
</evidence>
<evidence type="ECO:0000256" key="12">
    <source>
        <dbReference type="SAM" id="SignalP"/>
    </source>
</evidence>
<dbReference type="AlphaFoldDB" id="A0A9W8GGP4"/>
<feature type="transmembrane region" description="Helical" evidence="11">
    <location>
        <begin position="168"/>
        <end position="195"/>
    </location>
</feature>
<dbReference type="PANTHER" id="PTHR22760">
    <property type="entry name" value="GLYCOSYLTRANSFERASE"/>
    <property type="match status" value="1"/>
</dbReference>